<dbReference type="EMBL" id="CATQJL010000316">
    <property type="protein sequence ID" value="CAJ0605526.1"/>
    <property type="molecule type" value="Genomic_DNA"/>
</dbReference>
<dbReference type="Proteomes" id="UP001176961">
    <property type="component" value="Unassembled WGS sequence"/>
</dbReference>
<organism evidence="2 3">
    <name type="scientific">Cylicocyclus nassatus</name>
    <name type="common">Nematode worm</name>
    <dbReference type="NCBI Taxonomy" id="53992"/>
    <lineage>
        <taxon>Eukaryota</taxon>
        <taxon>Metazoa</taxon>
        <taxon>Ecdysozoa</taxon>
        <taxon>Nematoda</taxon>
        <taxon>Chromadorea</taxon>
        <taxon>Rhabditida</taxon>
        <taxon>Rhabditina</taxon>
        <taxon>Rhabditomorpha</taxon>
        <taxon>Strongyloidea</taxon>
        <taxon>Strongylidae</taxon>
        <taxon>Cylicocyclus</taxon>
    </lineage>
</organism>
<gene>
    <name evidence="2" type="ORF">CYNAS_LOCUS17509</name>
</gene>
<accession>A0AA36MB61</accession>
<keyword evidence="3" id="KW-1185">Reference proteome</keyword>
<evidence type="ECO:0000256" key="1">
    <source>
        <dbReference type="SAM" id="SignalP"/>
    </source>
</evidence>
<feature type="chain" id="PRO_5041263963" evidence="1">
    <location>
        <begin position="34"/>
        <end position="179"/>
    </location>
</feature>
<dbReference type="AlphaFoldDB" id="A0AA36MB61"/>
<keyword evidence="1" id="KW-0732">Signal</keyword>
<name>A0AA36MB61_CYLNA</name>
<evidence type="ECO:0000313" key="3">
    <source>
        <dbReference type="Proteomes" id="UP001176961"/>
    </source>
</evidence>
<feature type="signal peptide" evidence="1">
    <location>
        <begin position="1"/>
        <end position="33"/>
    </location>
</feature>
<sequence>MLNCMKMLGRCTSLKREMFYCFVLASMAVLSTASAVKRDECGFLHGISTKRAGRLIPYLTEQIKRHCTEHLRNGQMQYNCNQEETASLYADMKDLRSNEIQLEMYAHVWETQQEFAQAIPKFVKRGLCTQIKEENLTDYGCASAKYAYRSNTIPGGGMRFKDLLICKFDAPKSVIDFFK</sequence>
<comment type="caution">
    <text evidence="2">The sequence shown here is derived from an EMBL/GenBank/DDBJ whole genome shotgun (WGS) entry which is preliminary data.</text>
</comment>
<reference evidence="2" key="1">
    <citation type="submission" date="2023-07" db="EMBL/GenBank/DDBJ databases">
        <authorList>
            <consortium name="CYATHOMIX"/>
        </authorList>
    </citation>
    <scope>NUCLEOTIDE SEQUENCE</scope>
    <source>
        <strain evidence="2">N/A</strain>
    </source>
</reference>
<protein>
    <submittedName>
        <fullName evidence="2">Uncharacterized protein</fullName>
    </submittedName>
</protein>
<evidence type="ECO:0000313" key="2">
    <source>
        <dbReference type="EMBL" id="CAJ0605526.1"/>
    </source>
</evidence>
<proteinExistence type="predicted"/>